<gene>
    <name evidence="1" type="ORF">SAMN05192558_103191</name>
</gene>
<dbReference type="Proteomes" id="UP000199651">
    <property type="component" value="Unassembled WGS sequence"/>
</dbReference>
<protein>
    <submittedName>
        <fullName evidence="1">Uncharacterized protein</fullName>
    </submittedName>
</protein>
<evidence type="ECO:0000313" key="2">
    <source>
        <dbReference type="Proteomes" id="UP000199651"/>
    </source>
</evidence>
<evidence type="ECO:0000313" key="1">
    <source>
        <dbReference type="EMBL" id="SDO46488.1"/>
    </source>
</evidence>
<dbReference type="EMBL" id="FNJB01000003">
    <property type="protein sequence ID" value="SDO46488.1"/>
    <property type="molecule type" value="Genomic_DNA"/>
</dbReference>
<sequence length="184" mass="20651">MAEVTEGSQEAMSWNDYYRRRDAMEAIVEYAENNPSGELPFAEVPEAVEVFTGPEELLLALHYKWTLKLTGRLGLAQAEAERDPSIDPVDAVSRAWRTTATEFPVLRRLVDQGIETYPSALRPGVESEHRMLALAAGLAEPHETRDEITRVGAAFVALVRSAPDRPERRRHPVEQLFRRLVASA</sequence>
<dbReference type="RefSeq" id="WP_228769748.1">
    <property type="nucleotide sequence ID" value="NZ_FNDV01000002.1"/>
</dbReference>
<reference evidence="2" key="1">
    <citation type="submission" date="2016-10" db="EMBL/GenBank/DDBJ databases">
        <authorList>
            <person name="Varghese N."/>
            <person name="Submissions S."/>
        </authorList>
    </citation>
    <scope>NUCLEOTIDE SEQUENCE [LARGE SCALE GENOMIC DNA]</scope>
    <source>
        <strain evidence="2">IBRC-M 10655</strain>
    </source>
</reference>
<keyword evidence="2" id="KW-1185">Reference proteome</keyword>
<dbReference type="AlphaFoldDB" id="A0A1H0JRW4"/>
<dbReference type="STRING" id="504798.SAMN05421871_102858"/>
<name>A0A1H0JRW4_9PSEU</name>
<organism evidence="1 2">
    <name type="scientific">Actinokineospora alba</name>
    <dbReference type="NCBI Taxonomy" id="504798"/>
    <lineage>
        <taxon>Bacteria</taxon>
        <taxon>Bacillati</taxon>
        <taxon>Actinomycetota</taxon>
        <taxon>Actinomycetes</taxon>
        <taxon>Pseudonocardiales</taxon>
        <taxon>Pseudonocardiaceae</taxon>
        <taxon>Actinokineospora</taxon>
    </lineage>
</organism>
<accession>A0A1H0JRW4</accession>
<proteinExistence type="predicted"/>